<keyword evidence="3" id="KW-1185">Reference proteome</keyword>
<proteinExistence type="predicted"/>
<evidence type="ECO:0000313" key="3">
    <source>
        <dbReference type="Proteomes" id="UP000070501"/>
    </source>
</evidence>
<evidence type="ECO:0000313" key="2">
    <source>
        <dbReference type="EMBL" id="KXJ89269.1"/>
    </source>
</evidence>
<name>A0A136IX01_9PEZI</name>
<dbReference type="Proteomes" id="UP000070501">
    <property type="component" value="Unassembled WGS sequence"/>
</dbReference>
<feature type="region of interest" description="Disordered" evidence="1">
    <location>
        <begin position="1"/>
        <end position="27"/>
    </location>
</feature>
<accession>A0A136IX01</accession>
<gene>
    <name evidence="2" type="ORF">Micbo1qcDRAFT_177146</name>
</gene>
<evidence type="ECO:0000256" key="1">
    <source>
        <dbReference type="SAM" id="MobiDB-lite"/>
    </source>
</evidence>
<organism evidence="2 3">
    <name type="scientific">Microdochium bolleyi</name>
    <dbReference type="NCBI Taxonomy" id="196109"/>
    <lineage>
        <taxon>Eukaryota</taxon>
        <taxon>Fungi</taxon>
        <taxon>Dikarya</taxon>
        <taxon>Ascomycota</taxon>
        <taxon>Pezizomycotina</taxon>
        <taxon>Sordariomycetes</taxon>
        <taxon>Xylariomycetidae</taxon>
        <taxon>Xylariales</taxon>
        <taxon>Microdochiaceae</taxon>
        <taxon>Microdochium</taxon>
    </lineage>
</organism>
<dbReference type="AlphaFoldDB" id="A0A136IX01"/>
<reference evidence="3" key="1">
    <citation type="submission" date="2016-02" db="EMBL/GenBank/DDBJ databases">
        <title>Draft genome sequence of Microdochium bolleyi, a fungal endophyte of beachgrass.</title>
        <authorList>
            <consortium name="DOE Joint Genome Institute"/>
            <person name="David A.S."/>
            <person name="May G."/>
            <person name="Haridas S."/>
            <person name="Lim J."/>
            <person name="Wang M."/>
            <person name="Labutti K."/>
            <person name="Lipzen A."/>
            <person name="Barry K."/>
            <person name="Grigoriev I.V."/>
        </authorList>
    </citation>
    <scope>NUCLEOTIDE SEQUENCE [LARGE SCALE GENOMIC DNA]</scope>
    <source>
        <strain evidence="3">J235TASD1</strain>
    </source>
</reference>
<dbReference type="InParanoid" id="A0A136IX01"/>
<dbReference type="EMBL" id="KQ964255">
    <property type="protein sequence ID" value="KXJ89269.1"/>
    <property type="molecule type" value="Genomic_DNA"/>
</dbReference>
<protein>
    <submittedName>
        <fullName evidence="2">Uncharacterized protein</fullName>
    </submittedName>
</protein>
<sequence length="226" mass="25248">MPSRKKRNPLAYGPPVTPVSSVRGPARNSIPNMPTLLNQAMHAARIAPGKNVKLEQVDKKYELTEAQEKSMVRFHHHENAPDFRIIMCVAPGAAWISGAAYVVDGFLINQKTKMTKRISVEAKSIETVRTKDTNAYLVFHFFAAPGAYFFEVPQLKTKLTVNVYPVGSLVSPTSFSPGTYYNIKYCPKFDVDFKRPDVVSALYEENVVAPRKAPREPSPKGFDESK</sequence>